<evidence type="ECO:0000313" key="2">
    <source>
        <dbReference type="Proteomes" id="UP001303046"/>
    </source>
</evidence>
<dbReference type="Proteomes" id="UP001303046">
    <property type="component" value="Unassembled WGS sequence"/>
</dbReference>
<comment type="caution">
    <text evidence="1">The sequence shown here is derived from an EMBL/GenBank/DDBJ whole genome shotgun (WGS) entry which is preliminary data.</text>
</comment>
<name>A0ABR1EQK4_NECAM</name>
<protein>
    <recommendedName>
        <fullName evidence="3">Toxin-antitoxin system, antitoxin component, ribbon-helix-helix domain protein</fullName>
    </recommendedName>
</protein>
<accession>A0ABR1EQK4</accession>
<proteinExistence type="predicted"/>
<gene>
    <name evidence="1" type="primary">Necator_chrX.g25192</name>
    <name evidence="1" type="ORF">RB195_025026</name>
</gene>
<reference evidence="1 2" key="1">
    <citation type="submission" date="2023-08" db="EMBL/GenBank/DDBJ databases">
        <title>A Necator americanus chromosomal reference genome.</title>
        <authorList>
            <person name="Ilik V."/>
            <person name="Petrzelkova K.J."/>
            <person name="Pardy F."/>
            <person name="Fuh T."/>
            <person name="Niatou-Singa F.S."/>
            <person name="Gouil Q."/>
            <person name="Baker L."/>
            <person name="Ritchie M.E."/>
            <person name="Jex A.R."/>
            <person name="Gazzola D."/>
            <person name="Li H."/>
            <person name="Toshio Fujiwara R."/>
            <person name="Zhan B."/>
            <person name="Aroian R.V."/>
            <person name="Pafco B."/>
            <person name="Schwarz E.M."/>
        </authorList>
    </citation>
    <scope>NUCLEOTIDE SEQUENCE [LARGE SCALE GENOMIC DNA]</scope>
    <source>
        <strain evidence="1 2">Aroian</strain>
        <tissue evidence="1">Whole animal</tissue>
    </source>
</reference>
<keyword evidence="2" id="KW-1185">Reference proteome</keyword>
<dbReference type="EMBL" id="JAVFWL010000006">
    <property type="protein sequence ID" value="KAK6764930.1"/>
    <property type="molecule type" value="Genomic_DNA"/>
</dbReference>
<sequence length="84" mass="9501">MRNTTGSLNTFTASRRRLIVSKPPRDAYLELICQRGAAREAGNQELTSKLARLCGESVEEYLKERRAEVMAEAAEADKSIHYDR</sequence>
<organism evidence="1 2">
    <name type="scientific">Necator americanus</name>
    <name type="common">Human hookworm</name>
    <dbReference type="NCBI Taxonomy" id="51031"/>
    <lineage>
        <taxon>Eukaryota</taxon>
        <taxon>Metazoa</taxon>
        <taxon>Ecdysozoa</taxon>
        <taxon>Nematoda</taxon>
        <taxon>Chromadorea</taxon>
        <taxon>Rhabditida</taxon>
        <taxon>Rhabditina</taxon>
        <taxon>Rhabditomorpha</taxon>
        <taxon>Strongyloidea</taxon>
        <taxon>Ancylostomatidae</taxon>
        <taxon>Bunostominae</taxon>
        <taxon>Necator</taxon>
    </lineage>
</organism>
<evidence type="ECO:0000313" key="1">
    <source>
        <dbReference type="EMBL" id="KAK6764930.1"/>
    </source>
</evidence>
<evidence type="ECO:0008006" key="3">
    <source>
        <dbReference type="Google" id="ProtNLM"/>
    </source>
</evidence>